<dbReference type="Proteomes" id="UP000000758">
    <property type="component" value="Chromosome"/>
</dbReference>
<dbReference type="KEGG" id="csy:CENSYa_1283"/>
<accession>A0RX39</accession>
<protein>
    <submittedName>
        <fullName evidence="1">Uncharacterized protein</fullName>
    </submittedName>
</protein>
<evidence type="ECO:0000313" key="1">
    <source>
        <dbReference type="EMBL" id="ABK77906.1"/>
    </source>
</evidence>
<dbReference type="EMBL" id="DP000238">
    <property type="protein sequence ID" value="ABK77906.1"/>
    <property type="molecule type" value="Genomic_DNA"/>
</dbReference>
<evidence type="ECO:0000313" key="2">
    <source>
        <dbReference type="Proteomes" id="UP000000758"/>
    </source>
</evidence>
<dbReference type="STRING" id="414004.CENSYa_1283"/>
<dbReference type="EnsemblBacteria" id="ABK77906">
    <property type="protein sequence ID" value="ABK77906"/>
    <property type="gene ID" value="CENSYa_1283"/>
</dbReference>
<organism evidence="1 2">
    <name type="scientific">Cenarchaeum symbiosum (strain A)</name>
    <dbReference type="NCBI Taxonomy" id="414004"/>
    <lineage>
        <taxon>Archaea</taxon>
        <taxon>Nitrososphaerota</taxon>
        <taxon>Candidatus Cenarchaeales</taxon>
        <taxon>Candidatus Cenarchaeaceae</taxon>
        <taxon>Candidatus Cenarchaeum</taxon>
    </lineage>
</organism>
<reference evidence="1 2" key="1">
    <citation type="journal article" date="2006" name="Proc. Natl. Acad. Sci. U.S.A.">
        <title>Genomic analysis of the uncultivated marine crenarchaeote Cenarchaeum symbiosum.</title>
        <authorList>
            <person name="Hallam S.J."/>
            <person name="Konstantinidis K.T."/>
            <person name="Putnam N."/>
            <person name="Schleper C."/>
            <person name="Watanabe Y."/>
            <person name="Sugahara J."/>
            <person name="Preston C."/>
            <person name="de la Torre J."/>
            <person name="Richardson P.M."/>
            <person name="DeLong E.F."/>
        </authorList>
    </citation>
    <scope>NUCLEOTIDE SEQUENCE [LARGE SCALE GENOMIC DNA]</scope>
    <source>
        <strain evidence="2">A</strain>
    </source>
</reference>
<dbReference type="AlphaFoldDB" id="A0RX39"/>
<name>A0RX39_CENSY</name>
<keyword evidence="2" id="KW-1185">Reference proteome</keyword>
<gene>
    <name evidence="1" type="ordered locus">CENSYa_1283</name>
</gene>
<proteinExistence type="predicted"/>
<sequence>MQWQVENTPESVVERLEVFFLGKIANPACANIPCQIVVSRRVGGHVTSQTCPCRLPSWAAFTRPVL</sequence>
<dbReference type="HOGENOM" id="CLU_2820622_0_0_2"/>